<organism evidence="1 2">
    <name type="scientific">Carnegiea gigantea</name>
    <dbReference type="NCBI Taxonomy" id="171969"/>
    <lineage>
        <taxon>Eukaryota</taxon>
        <taxon>Viridiplantae</taxon>
        <taxon>Streptophyta</taxon>
        <taxon>Embryophyta</taxon>
        <taxon>Tracheophyta</taxon>
        <taxon>Spermatophyta</taxon>
        <taxon>Magnoliopsida</taxon>
        <taxon>eudicotyledons</taxon>
        <taxon>Gunneridae</taxon>
        <taxon>Pentapetalae</taxon>
        <taxon>Caryophyllales</taxon>
        <taxon>Cactineae</taxon>
        <taxon>Cactaceae</taxon>
        <taxon>Cactoideae</taxon>
        <taxon>Echinocereeae</taxon>
        <taxon>Carnegiea</taxon>
    </lineage>
</organism>
<keyword evidence="2" id="KW-1185">Reference proteome</keyword>
<sequence>MEESCRTVFEQIVHWTTVQVKSRSSYASLVDHDEGVELKFLPTEVINGTKVAKIDMADVENEIEYRQHAVLCSVLGANPPYEVIQGFIKGIWAAYEIDKIIQVQRDKILVEEKCVSFFDAKPFLVKGWNPEMDLKTKEIKSLPIWIQLPNLDAKFWGSKGLSKIRSILGIPLKTNKYKRDKSMIKYTRLLIDISLDGQLPDYIEFFNEHETLAR</sequence>
<dbReference type="OrthoDB" id="1939300at2759"/>
<gene>
    <name evidence="1" type="ORF">Cgig2_027981</name>
</gene>
<dbReference type="EMBL" id="JAKOGI010005540">
    <property type="protein sequence ID" value="KAJ8419299.1"/>
    <property type="molecule type" value="Genomic_DNA"/>
</dbReference>
<evidence type="ECO:0000313" key="1">
    <source>
        <dbReference type="EMBL" id="KAJ8419299.1"/>
    </source>
</evidence>
<comment type="caution">
    <text evidence="1">The sequence shown here is derived from an EMBL/GenBank/DDBJ whole genome shotgun (WGS) entry which is preliminary data.</text>
</comment>
<evidence type="ECO:0000313" key="2">
    <source>
        <dbReference type="Proteomes" id="UP001153076"/>
    </source>
</evidence>
<dbReference type="Proteomes" id="UP001153076">
    <property type="component" value="Unassembled WGS sequence"/>
</dbReference>
<dbReference type="PANTHER" id="PTHR33233:SF14">
    <property type="entry name" value="ENDONUCLEASE_EXONUCLEASE_PHOSPHATASE"/>
    <property type="match status" value="1"/>
</dbReference>
<accession>A0A9Q1JFB9</accession>
<dbReference type="PANTHER" id="PTHR33233">
    <property type="entry name" value="ENDONUCLEASE/EXONUCLEASE/PHOSPHATASE"/>
    <property type="match status" value="1"/>
</dbReference>
<proteinExistence type="predicted"/>
<reference evidence="1" key="1">
    <citation type="submission" date="2022-04" db="EMBL/GenBank/DDBJ databases">
        <title>Carnegiea gigantea Genome sequencing and assembly v2.</title>
        <authorList>
            <person name="Copetti D."/>
            <person name="Sanderson M.J."/>
            <person name="Burquez A."/>
            <person name="Wojciechowski M.F."/>
        </authorList>
    </citation>
    <scope>NUCLEOTIDE SEQUENCE</scope>
    <source>
        <strain evidence="1">SGP5-SGP5p</strain>
        <tissue evidence="1">Aerial part</tissue>
    </source>
</reference>
<dbReference type="AlphaFoldDB" id="A0A9Q1JFB9"/>
<evidence type="ECO:0008006" key="3">
    <source>
        <dbReference type="Google" id="ProtNLM"/>
    </source>
</evidence>
<name>A0A9Q1JFB9_9CARY</name>
<protein>
    <recommendedName>
        <fullName evidence="3">DUF4283 domain-containing protein</fullName>
    </recommendedName>
</protein>